<proteinExistence type="predicted"/>
<dbReference type="GO" id="GO:0006508">
    <property type="term" value="P:proteolysis"/>
    <property type="evidence" value="ECO:0007669"/>
    <property type="project" value="InterPro"/>
</dbReference>
<feature type="domain" description="Retrotransposon gag" evidence="2">
    <location>
        <begin position="300"/>
        <end position="393"/>
    </location>
</feature>
<gene>
    <name evidence="3" type="ORF">MCOR_18058</name>
</gene>
<evidence type="ECO:0000313" key="3">
    <source>
        <dbReference type="EMBL" id="CAC5382207.1"/>
    </source>
</evidence>
<evidence type="ECO:0000259" key="2">
    <source>
        <dbReference type="Pfam" id="PF03732"/>
    </source>
</evidence>
<dbReference type="PROSITE" id="PS00141">
    <property type="entry name" value="ASP_PROTEASE"/>
    <property type="match status" value="1"/>
</dbReference>
<accession>A0A6J8BJ19</accession>
<feature type="compositionally biased region" description="Basic and acidic residues" evidence="1">
    <location>
        <begin position="479"/>
        <end position="491"/>
    </location>
</feature>
<dbReference type="CDD" id="cd00303">
    <property type="entry name" value="retropepsin_like"/>
    <property type="match status" value="1"/>
</dbReference>
<dbReference type="PANTHER" id="PTHR45823:SF1">
    <property type="entry name" value="T-SNARE COILED-COIL HOMOLOGY DOMAIN-CONTAINING PROTEIN"/>
    <property type="match status" value="1"/>
</dbReference>
<dbReference type="InterPro" id="IPR001969">
    <property type="entry name" value="Aspartic_peptidase_AS"/>
</dbReference>
<dbReference type="GO" id="GO:0004190">
    <property type="term" value="F:aspartic-type endopeptidase activity"/>
    <property type="evidence" value="ECO:0007669"/>
    <property type="project" value="InterPro"/>
</dbReference>
<dbReference type="AlphaFoldDB" id="A0A6J8BJ19"/>
<dbReference type="PANTHER" id="PTHR45823">
    <property type="entry name" value="T-SNARE COILED-COIL HOMOLOGY DOMAIN-CONTAINING PROTEIN"/>
    <property type="match status" value="1"/>
</dbReference>
<feature type="region of interest" description="Disordered" evidence="1">
    <location>
        <begin position="466"/>
        <end position="491"/>
    </location>
</feature>
<sequence length="744" mass="85566">MVKYNKCKRENKVNLYDSDHSVIADSKQTSTPYREELFGRARQNAWSSESFRIFKSFFTLLVNLNPNVNLVMEDKQESSLTTGARPKHTIKNETIRNTIAQKHDNSEFIKHSMPPQSSHYMYEDHYIGSKVAPNDVRQKGYEYASVYRDTKLPVQKVDMQRPLYERPMHVPPQYDPLRPHIVEPEGYYRLPSRQHERPFMLLSNSVPGSLYVSQRPVGPVGYIEHESLPHEGYGPITTYERSVHDYYGTNPILSGNNRRKQKEPDSFDGKCSEWVDYIIHFEQVASWNQWTDREKAQQLTMCLRGYAQKILSDLTLGQMSDYNALKNVLSQRFNPREGEVAYRCEFRNRRRQKDETVAEYGYGLRRLAQQAYPTIRYNEIEPTVVDQYIHGLNNHELKKHVQFHHPQTLIDKIVKPRETFDAHNIQTLQALTESEPQNSESKILGQISQRIDNKFKEYLNENRTVDTSKNRIGSYNEPNRNEGQARSDFENRPKQIETFKKQVQFADVVNDATTLVQRVNKISCQDREPLCRQEVDTCINVESTTPIVHLNQLSGSCLYVKAEINSTPCKLLVDTGSPVCVISSKLFNTMEIDKTELQKTDTALYTADGTKLVVKGQVNVQVKLGTEIFKQNVIVVNIEELAGILGMDYLEKQDVEIKIGKRVLEIKRQNIPLEKVKCSIGVEIKQSNDVAIPTNSGFSIESHVVGKPEWEIALIEGTNFVKNKGLLLAKSLLIPKPKSKDCTQ</sequence>
<keyword evidence="4" id="KW-1185">Reference proteome</keyword>
<dbReference type="Proteomes" id="UP000507470">
    <property type="component" value="Unassembled WGS sequence"/>
</dbReference>
<reference evidence="3 4" key="1">
    <citation type="submission" date="2020-06" db="EMBL/GenBank/DDBJ databases">
        <authorList>
            <person name="Li R."/>
            <person name="Bekaert M."/>
        </authorList>
    </citation>
    <scope>NUCLEOTIDE SEQUENCE [LARGE SCALE GENOMIC DNA]</scope>
    <source>
        <strain evidence="4">wild</strain>
    </source>
</reference>
<protein>
    <recommendedName>
        <fullName evidence="2">Retrotransposon gag domain-containing protein</fullName>
    </recommendedName>
</protein>
<evidence type="ECO:0000313" key="4">
    <source>
        <dbReference type="Proteomes" id="UP000507470"/>
    </source>
</evidence>
<evidence type="ECO:0000256" key="1">
    <source>
        <dbReference type="SAM" id="MobiDB-lite"/>
    </source>
</evidence>
<dbReference type="InterPro" id="IPR005162">
    <property type="entry name" value="Retrotrans_gag_dom"/>
</dbReference>
<dbReference type="Pfam" id="PF13975">
    <property type="entry name" value="gag-asp_proteas"/>
    <property type="match status" value="1"/>
</dbReference>
<dbReference type="OrthoDB" id="102286at2759"/>
<dbReference type="SUPFAM" id="SSF50630">
    <property type="entry name" value="Acid proteases"/>
    <property type="match status" value="1"/>
</dbReference>
<name>A0A6J8BJ19_MYTCO</name>
<dbReference type="EMBL" id="CACVKT020003176">
    <property type="protein sequence ID" value="CAC5382207.1"/>
    <property type="molecule type" value="Genomic_DNA"/>
</dbReference>
<dbReference type="Pfam" id="PF03732">
    <property type="entry name" value="Retrotrans_gag"/>
    <property type="match status" value="1"/>
</dbReference>
<dbReference type="InterPro" id="IPR021109">
    <property type="entry name" value="Peptidase_aspartic_dom_sf"/>
</dbReference>
<organism evidence="3 4">
    <name type="scientific">Mytilus coruscus</name>
    <name type="common">Sea mussel</name>
    <dbReference type="NCBI Taxonomy" id="42192"/>
    <lineage>
        <taxon>Eukaryota</taxon>
        <taxon>Metazoa</taxon>
        <taxon>Spiralia</taxon>
        <taxon>Lophotrochozoa</taxon>
        <taxon>Mollusca</taxon>
        <taxon>Bivalvia</taxon>
        <taxon>Autobranchia</taxon>
        <taxon>Pteriomorphia</taxon>
        <taxon>Mytilida</taxon>
        <taxon>Mytiloidea</taxon>
        <taxon>Mytilidae</taxon>
        <taxon>Mytilinae</taxon>
        <taxon>Mytilus</taxon>
    </lineage>
</organism>
<dbReference type="Gene3D" id="2.40.70.10">
    <property type="entry name" value="Acid Proteases"/>
    <property type="match status" value="1"/>
</dbReference>